<dbReference type="GO" id="GO:0031638">
    <property type="term" value="P:zymogen activation"/>
    <property type="evidence" value="ECO:0007669"/>
    <property type="project" value="TreeGrafter"/>
</dbReference>
<reference evidence="12" key="3">
    <citation type="submission" date="2025-05" db="UniProtKB">
        <authorList>
            <consortium name="Ensembl"/>
        </authorList>
    </citation>
    <scope>IDENTIFICATION</scope>
</reference>
<keyword evidence="13" id="KW-1185">Reference proteome</keyword>
<proteinExistence type="predicted"/>
<feature type="disulfide bond" evidence="6">
    <location>
        <begin position="100"/>
        <end position="110"/>
    </location>
</feature>
<dbReference type="InterPro" id="IPR013783">
    <property type="entry name" value="Ig-like_fold"/>
</dbReference>
<dbReference type="PANTHER" id="PTHR48071">
    <property type="entry name" value="SRCR DOMAIN-CONTAINING PROTEIN"/>
    <property type="match status" value="1"/>
</dbReference>
<feature type="compositionally biased region" description="Acidic residues" evidence="7">
    <location>
        <begin position="615"/>
        <end position="637"/>
    </location>
</feature>
<keyword evidence="8" id="KW-0472">Membrane</keyword>
<keyword evidence="5" id="KW-0393">Immunoglobulin domain</keyword>
<organism evidence="12 13">
    <name type="scientific">Lates calcarifer</name>
    <name type="common">Barramundi</name>
    <name type="synonym">Holocentrus calcarifer</name>
    <dbReference type="NCBI Taxonomy" id="8187"/>
    <lineage>
        <taxon>Eukaryota</taxon>
        <taxon>Metazoa</taxon>
        <taxon>Chordata</taxon>
        <taxon>Craniata</taxon>
        <taxon>Vertebrata</taxon>
        <taxon>Euteleostomi</taxon>
        <taxon>Actinopterygii</taxon>
        <taxon>Neopterygii</taxon>
        <taxon>Teleostei</taxon>
        <taxon>Neoteleostei</taxon>
        <taxon>Acanthomorphata</taxon>
        <taxon>Carangaria</taxon>
        <taxon>Carangaria incertae sedis</taxon>
        <taxon>Centropomidae</taxon>
        <taxon>Lates</taxon>
    </lineage>
</organism>
<dbReference type="FunFam" id="2.60.40.10:FF:000049">
    <property type="entry name" value="Leukocyte immunoglobulin-like receptor subfamily B member 1"/>
    <property type="match status" value="1"/>
</dbReference>
<dbReference type="GeneTree" id="ENSGT00950000183145"/>
<feature type="domain" description="Ig-like" evidence="11">
    <location>
        <begin position="228"/>
        <end position="323"/>
    </location>
</feature>
<evidence type="ECO:0000313" key="14">
    <source>
        <dbReference type="RefSeq" id="XP_018553909.1"/>
    </source>
</evidence>
<evidence type="ECO:0000256" key="2">
    <source>
        <dbReference type="ARBA" id="ARBA00022737"/>
    </source>
</evidence>
<dbReference type="InParanoid" id="A0A4W6DV05"/>
<evidence type="ECO:0000256" key="9">
    <source>
        <dbReference type="SAM" id="SignalP"/>
    </source>
</evidence>
<dbReference type="OrthoDB" id="536948at2759"/>
<dbReference type="SUPFAM" id="SSF56487">
    <property type="entry name" value="SRCR-like"/>
    <property type="match status" value="2"/>
</dbReference>
<dbReference type="InterPro" id="IPR036179">
    <property type="entry name" value="Ig-like_dom_sf"/>
</dbReference>
<keyword evidence="1 9" id="KW-0732">Signal</keyword>
<dbReference type="GO" id="GO:0005886">
    <property type="term" value="C:plasma membrane"/>
    <property type="evidence" value="ECO:0007669"/>
    <property type="project" value="TreeGrafter"/>
</dbReference>
<dbReference type="PROSITE" id="PS50287">
    <property type="entry name" value="SRCR_2"/>
    <property type="match status" value="2"/>
</dbReference>
<evidence type="ECO:0000256" key="5">
    <source>
        <dbReference type="ARBA" id="ARBA00023319"/>
    </source>
</evidence>
<evidence type="ECO:0000256" key="7">
    <source>
        <dbReference type="SAM" id="MobiDB-lite"/>
    </source>
</evidence>
<dbReference type="Pfam" id="PF13927">
    <property type="entry name" value="Ig_3"/>
    <property type="match status" value="1"/>
</dbReference>
<dbReference type="Ensembl" id="ENSLCAT00010030386.1">
    <property type="protein sequence ID" value="ENSLCAP00010029729.1"/>
    <property type="gene ID" value="ENSLCAG00010013983.1"/>
</dbReference>
<sequence>MKSRQQKNICFWSLVSFLLTSSSPAGGVQLRLVGSQSNRCSGRVEIYYSNAWGTVCDDSWELKDAEVVCRDLNCGTAVSAPHSAHFGQGTGQIWLDDVDCSGSERSLIECRHGGFGTHNCKHGEDASVICSGVQLRLAGSQSNRCSGRVEIYYSNAWGTVCDDSWELKDAEVVCRDLNCGTAVSAPHSAHFGQGTGQIWLDDVDCSGSERSLIECRHGGFGTHNCKHGEDASVICSVSLPKPSISMNPTSKVTWGQNVVISCSNSAELKGGTFVLRKTSGSFRQTKTSSSNPAAFSIQKVDFDDEGSYQCQSISGQTFTSSLTDIVNLTVTVSFPKPSISMNPADEVTWGQDVSITCSISTQVLGGTFILKTTPGSFTKTQASSTNTATFRIPKVDFDNEGFYQCQYQKRGSSRDFNSPLSDSVKLSITVILQRPNISLTSPNGGIVLSPEGAEITWAYSFVFTCSINSSYSEGRFFLIFSGSNIADTKPAVNHSASFYFPVAEYEHQGNYSCVYEVTLFKWRFNSSETAPIRVIITSPLLPLVSSVAAGILLLLLLVLLVVCLVCSRRQQQPGTLILSQLAITAGNPYEDDNNDDEDYENVDPVDAKKNAGKVEEEESDDYEEPENDEDHDYEEAGPDANYVKEVCFIVEDNREDESSDDENDYVNVTQSSVEQTMDIYVEHEDTYQNF</sequence>
<dbReference type="InterPro" id="IPR001190">
    <property type="entry name" value="SRCR"/>
</dbReference>
<evidence type="ECO:0000313" key="12">
    <source>
        <dbReference type="Ensembl" id="ENSLCAP00010029729.1"/>
    </source>
</evidence>
<evidence type="ECO:0000256" key="6">
    <source>
        <dbReference type="PROSITE-ProRule" id="PRU00196"/>
    </source>
</evidence>
<dbReference type="Gene3D" id="2.60.40.10">
    <property type="entry name" value="Immunoglobulins"/>
    <property type="match status" value="3"/>
</dbReference>
<evidence type="ECO:0000256" key="4">
    <source>
        <dbReference type="ARBA" id="ARBA00023180"/>
    </source>
</evidence>
<gene>
    <name evidence="12 14" type="primary">LOC108898506</name>
</gene>
<keyword evidence="8" id="KW-1133">Transmembrane helix</keyword>
<dbReference type="AlphaFoldDB" id="A0A4W6DV05"/>
<feature type="domain" description="Ig-like" evidence="11">
    <location>
        <begin position="337"/>
        <end position="421"/>
    </location>
</feature>
<feature type="compositionally biased region" description="Basic and acidic residues" evidence="7">
    <location>
        <begin position="605"/>
        <end position="614"/>
    </location>
</feature>
<dbReference type="FunFam" id="3.10.250.10:FF:000006">
    <property type="entry name" value="neurotrypsin isoform X2"/>
    <property type="match status" value="2"/>
</dbReference>
<name>A0A4W6DV05_LATCA</name>
<feature type="domain" description="SRCR" evidence="10">
    <location>
        <begin position="135"/>
        <end position="236"/>
    </location>
</feature>
<dbReference type="SMART" id="SM00202">
    <property type="entry name" value="SR"/>
    <property type="match status" value="2"/>
</dbReference>
<reference evidence="13" key="1">
    <citation type="submission" date="2015-09" db="EMBL/GenBank/DDBJ databases">
        <authorList>
            <person name="Sai Rama Sridatta P."/>
        </authorList>
    </citation>
    <scope>NUCLEOTIDE SEQUENCE [LARGE SCALE GENOMIC DNA]</scope>
</reference>
<dbReference type="KEGG" id="lcf:108898506"/>
<feature type="disulfide bond" evidence="6">
    <location>
        <begin position="205"/>
        <end position="215"/>
    </location>
</feature>
<dbReference type="InterPro" id="IPR013151">
    <property type="entry name" value="Immunoglobulin_dom"/>
</dbReference>
<feature type="region of interest" description="Disordered" evidence="7">
    <location>
        <begin position="588"/>
        <end position="637"/>
    </location>
</feature>
<dbReference type="Pfam" id="PF00530">
    <property type="entry name" value="SRCR"/>
    <property type="match status" value="2"/>
</dbReference>
<dbReference type="GeneID" id="108898506"/>
<dbReference type="RefSeq" id="XP_018553909.1">
    <property type="nucleotide sequence ID" value="XM_018698393.2"/>
</dbReference>
<dbReference type="InterPro" id="IPR007110">
    <property type="entry name" value="Ig-like_dom"/>
</dbReference>
<evidence type="ECO:0000313" key="13">
    <source>
        <dbReference type="Proteomes" id="UP000314980"/>
    </source>
</evidence>
<keyword evidence="3 6" id="KW-1015">Disulfide bond</keyword>
<dbReference type="PROSITE" id="PS50835">
    <property type="entry name" value="IG_LIKE"/>
    <property type="match status" value="2"/>
</dbReference>
<keyword evidence="8" id="KW-0812">Transmembrane</keyword>
<evidence type="ECO:0000256" key="1">
    <source>
        <dbReference type="ARBA" id="ARBA00022729"/>
    </source>
</evidence>
<dbReference type="SUPFAM" id="SSF48726">
    <property type="entry name" value="Immunoglobulin"/>
    <property type="match status" value="3"/>
</dbReference>
<evidence type="ECO:0000256" key="3">
    <source>
        <dbReference type="ARBA" id="ARBA00023157"/>
    </source>
</evidence>
<feature type="disulfide bond" evidence="6">
    <location>
        <begin position="69"/>
        <end position="130"/>
    </location>
</feature>
<accession>A0A4W6DV05</accession>
<dbReference type="InterPro" id="IPR003599">
    <property type="entry name" value="Ig_sub"/>
</dbReference>
<feature type="signal peptide" evidence="9">
    <location>
        <begin position="1"/>
        <end position="27"/>
    </location>
</feature>
<reference evidence="14" key="2">
    <citation type="submission" date="2025-04" db="UniProtKB">
        <authorList>
            <consortium name="RefSeq"/>
        </authorList>
    </citation>
    <scope>IDENTIFICATION</scope>
    <source>
        <tissue evidence="14">Brain</tissue>
    </source>
</reference>
<dbReference type="Proteomes" id="UP000694890">
    <property type="component" value="Linkage group LG11"/>
</dbReference>
<evidence type="ECO:0000256" key="8">
    <source>
        <dbReference type="SAM" id="Phobius"/>
    </source>
</evidence>
<dbReference type="SMART" id="SM00409">
    <property type="entry name" value="IG"/>
    <property type="match status" value="3"/>
</dbReference>
<keyword evidence="2" id="KW-0677">Repeat</keyword>
<keyword evidence="4" id="KW-0325">Glycoprotein</keyword>
<feature type="disulfide bond" evidence="6">
    <location>
        <begin position="174"/>
        <end position="235"/>
    </location>
</feature>
<feature type="disulfide bond" evidence="6">
    <location>
        <begin position="56"/>
        <end position="120"/>
    </location>
</feature>
<dbReference type="Pfam" id="PF00047">
    <property type="entry name" value="ig"/>
    <property type="match status" value="1"/>
</dbReference>
<dbReference type="Gene3D" id="3.10.250.10">
    <property type="entry name" value="SRCR-like domain"/>
    <property type="match status" value="2"/>
</dbReference>
<feature type="chain" id="PRO_5044613247" evidence="9">
    <location>
        <begin position="28"/>
        <end position="690"/>
    </location>
</feature>
<feature type="disulfide bond" evidence="6">
    <location>
        <begin position="161"/>
        <end position="225"/>
    </location>
</feature>
<dbReference type="PRINTS" id="PR00258">
    <property type="entry name" value="SPERACTRCPTR"/>
</dbReference>
<evidence type="ECO:0000259" key="11">
    <source>
        <dbReference type="PROSITE" id="PS50835"/>
    </source>
</evidence>
<evidence type="ECO:0000259" key="10">
    <source>
        <dbReference type="PROSITE" id="PS50287"/>
    </source>
</evidence>
<dbReference type="PANTHER" id="PTHR48071:SF27">
    <property type="entry name" value="SCAVENGER RECEPTOR CYSTEINE-RICH TYPE 1 PROTEIN M130-LIKE"/>
    <property type="match status" value="1"/>
</dbReference>
<dbReference type="InterPro" id="IPR036772">
    <property type="entry name" value="SRCR-like_dom_sf"/>
</dbReference>
<feature type="domain" description="SRCR" evidence="10">
    <location>
        <begin position="30"/>
        <end position="131"/>
    </location>
</feature>
<feature type="compositionally biased region" description="Acidic residues" evidence="7">
    <location>
        <begin position="589"/>
        <end position="603"/>
    </location>
</feature>
<dbReference type="GO" id="GO:0004252">
    <property type="term" value="F:serine-type endopeptidase activity"/>
    <property type="evidence" value="ECO:0007669"/>
    <property type="project" value="TreeGrafter"/>
</dbReference>
<protein>
    <submittedName>
        <fullName evidence="14">Uncharacterized protein LOC108898506 isoform X1</fullName>
    </submittedName>
</protein>
<feature type="transmembrane region" description="Helical" evidence="8">
    <location>
        <begin position="540"/>
        <end position="566"/>
    </location>
</feature>
<dbReference type="Proteomes" id="UP000314980">
    <property type="component" value="Unassembled WGS sequence"/>
</dbReference>